<keyword evidence="2" id="KW-0472">Membrane</keyword>
<dbReference type="RefSeq" id="WP_177242705.1">
    <property type="nucleotide sequence ID" value="NZ_FOKG01000012.1"/>
</dbReference>
<sequence>MTAPTRSRARSTTARAARQRARSATTTTETPRPSRARQQPAQRTSAAERAYARRAQRAELSQGARRGGELARRRKWLPRLRGPQSRASFVVVMMGLLAAGVAATLWLSTQAIADTYRLDELNETNARLLERKEQLQQQVTRQESPSALAERAKALGMVPATDPAHIVVEPDGSIRVVGEPKKAEGTAPPAQPDPAADESPAATDPEGGAGDSDADRVAGAAGPQGESGDGAP</sequence>
<reference evidence="4" key="1">
    <citation type="submission" date="2016-10" db="EMBL/GenBank/DDBJ databases">
        <authorList>
            <person name="Varghese N."/>
            <person name="Submissions S."/>
        </authorList>
    </citation>
    <scope>NUCLEOTIDE SEQUENCE [LARGE SCALE GENOMIC DNA]</scope>
    <source>
        <strain evidence="4">CGMCC 4.3568</strain>
    </source>
</reference>
<keyword evidence="2" id="KW-1133">Transmembrane helix</keyword>
<dbReference type="AlphaFoldDB" id="A0A1I1B8A7"/>
<keyword evidence="4" id="KW-1185">Reference proteome</keyword>
<evidence type="ECO:0000313" key="4">
    <source>
        <dbReference type="Proteomes" id="UP000243799"/>
    </source>
</evidence>
<name>A0A1I1B8A7_9PSEU</name>
<feature type="region of interest" description="Disordered" evidence="1">
    <location>
        <begin position="1"/>
        <end position="70"/>
    </location>
</feature>
<evidence type="ECO:0000313" key="3">
    <source>
        <dbReference type="EMBL" id="SFB46589.1"/>
    </source>
</evidence>
<dbReference type="STRING" id="490629.SAMN05216266_112207"/>
<keyword evidence="2" id="KW-0812">Transmembrane</keyword>
<accession>A0A1I1B8A7</accession>
<feature type="compositionally biased region" description="Low complexity" evidence="1">
    <location>
        <begin position="193"/>
        <end position="205"/>
    </location>
</feature>
<dbReference type="EMBL" id="FOKG01000012">
    <property type="protein sequence ID" value="SFB46589.1"/>
    <property type="molecule type" value="Genomic_DNA"/>
</dbReference>
<evidence type="ECO:0008006" key="5">
    <source>
        <dbReference type="Google" id="ProtNLM"/>
    </source>
</evidence>
<evidence type="ECO:0000256" key="2">
    <source>
        <dbReference type="SAM" id="Phobius"/>
    </source>
</evidence>
<gene>
    <name evidence="3" type="ORF">SAMN05216266_112207</name>
</gene>
<feature type="transmembrane region" description="Helical" evidence="2">
    <location>
        <begin position="87"/>
        <end position="107"/>
    </location>
</feature>
<feature type="region of interest" description="Disordered" evidence="1">
    <location>
        <begin position="167"/>
        <end position="232"/>
    </location>
</feature>
<feature type="compositionally biased region" description="Low complexity" evidence="1">
    <location>
        <begin position="1"/>
        <end position="49"/>
    </location>
</feature>
<organism evidence="3 4">
    <name type="scientific">Amycolatopsis marina</name>
    <dbReference type="NCBI Taxonomy" id="490629"/>
    <lineage>
        <taxon>Bacteria</taxon>
        <taxon>Bacillati</taxon>
        <taxon>Actinomycetota</taxon>
        <taxon>Actinomycetes</taxon>
        <taxon>Pseudonocardiales</taxon>
        <taxon>Pseudonocardiaceae</taxon>
        <taxon>Amycolatopsis</taxon>
    </lineage>
</organism>
<protein>
    <recommendedName>
        <fullName evidence="5">Cell division protein FtsL</fullName>
    </recommendedName>
</protein>
<evidence type="ECO:0000256" key="1">
    <source>
        <dbReference type="SAM" id="MobiDB-lite"/>
    </source>
</evidence>
<proteinExistence type="predicted"/>
<dbReference type="Proteomes" id="UP000243799">
    <property type="component" value="Unassembled WGS sequence"/>
</dbReference>